<proteinExistence type="predicted"/>
<sequence length="35" mass="4017">MTLSEMPMINNSKWDLESKTNLEESLSGEAQLEFI</sequence>
<dbReference type="AlphaFoldDB" id="A0A2P2QS24"/>
<dbReference type="EMBL" id="GGEC01089227">
    <property type="protein sequence ID" value="MBX69711.1"/>
    <property type="molecule type" value="Transcribed_RNA"/>
</dbReference>
<evidence type="ECO:0000313" key="1">
    <source>
        <dbReference type="EMBL" id="MBX69711.1"/>
    </source>
</evidence>
<accession>A0A2P2QS24</accession>
<reference evidence="1" key="1">
    <citation type="submission" date="2018-02" db="EMBL/GenBank/DDBJ databases">
        <title>Rhizophora mucronata_Transcriptome.</title>
        <authorList>
            <person name="Meera S.P."/>
            <person name="Sreeshan A."/>
            <person name="Augustine A."/>
        </authorList>
    </citation>
    <scope>NUCLEOTIDE SEQUENCE</scope>
    <source>
        <tissue evidence="1">Leaf</tissue>
    </source>
</reference>
<organism evidence="1">
    <name type="scientific">Rhizophora mucronata</name>
    <name type="common">Asiatic mangrove</name>
    <dbReference type="NCBI Taxonomy" id="61149"/>
    <lineage>
        <taxon>Eukaryota</taxon>
        <taxon>Viridiplantae</taxon>
        <taxon>Streptophyta</taxon>
        <taxon>Embryophyta</taxon>
        <taxon>Tracheophyta</taxon>
        <taxon>Spermatophyta</taxon>
        <taxon>Magnoliopsida</taxon>
        <taxon>eudicotyledons</taxon>
        <taxon>Gunneridae</taxon>
        <taxon>Pentapetalae</taxon>
        <taxon>rosids</taxon>
        <taxon>fabids</taxon>
        <taxon>Malpighiales</taxon>
        <taxon>Rhizophoraceae</taxon>
        <taxon>Rhizophora</taxon>
    </lineage>
</organism>
<name>A0A2P2QS24_RHIMU</name>
<protein>
    <submittedName>
        <fullName evidence="1">Uncharacterized protein</fullName>
    </submittedName>
</protein>